<dbReference type="Gene3D" id="3.10.350.10">
    <property type="entry name" value="LysM domain"/>
    <property type="match status" value="1"/>
</dbReference>
<accession>A0A4P7IKX3</accession>
<gene>
    <name evidence="2" type="ORF">EXE58_13315</name>
</gene>
<dbReference type="PANTHER" id="PTHR34700">
    <property type="entry name" value="POTASSIUM BINDING PROTEIN KBP"/>
    <property type="match status" value="1"/>
</dbReference>
<dbReference type="CDD" id="cd00118">
    <property type="entry name" value="LysM"/>
    <property type="match status" value="1"/>
</dbReference>
<dbReference type="SUPFAM" id="SSF54106">
    <property type="entry name" value="LysM domain"/>
    <property type="match status" value="1"/>
</dbReference>
<reference evidence="2 3" key="1">
    <citation type="submission" date="2019-03" db="EMBL/GenBank/DDBJ databases">
        <title>Three New Species of Nocardioides, Nocardioides euryhalodurans sp. nov., Nocardioides seonyuensis sp. nov. and Nocardioides eburneoflavus sp. nov. Iolated from Soil.</title>
        <authorList>
            <person name="Roh S.G."/>
            <person name="Lee C."/>
            <person name="Kim M.-K."/>
            <person name="Kim S.B."/>
        </authorList>
    </citation>
    <scope>NUCLEOTIDE SEQUENCE [LARGE SCALE GENOMIC DNA]</scope>
    <source>
        <strain evidence="2 3">MMS17-SY207-3</strain>
    </source>
</reference>
<dbReference type="InterPro" id="IPR052196">
    <property type="entry name" value="Bact_Kbp"/>
</dbReference>
<evidence type="ECO:0000313" key="3">
    <source>
        <dbReference type="Proteomes" id="UP000294853"/>
    </source>
</evidence>
<protein>
    <submittedName>
        <fullName evidence="2">LysM domain-containing protein</fullName>
    </submittedName>
</protein>
<dbReference type="SMART" id="SM00257">
    <property type="entry name" value="LysM"/>
    <property type="match status" value="1"/>
</dbReference>
<dbReference type="PANTHER" id="PTHR34700:SF4">
    <property type="entry name" value="PHAGE-LIKE ELEMENT PBSX PROTEIN XKDP"/>
    <property type="match status" value="1"/>
</dbReference>
<dbReference type="EMBL" id="CP038436">
    <property type="protein sequence ID" value="QBX57610.1"/>
    <property type="molecule type" value="Genomic_DNA"/>
</dbReference>
<dbReference type="Pfam" id="PF01476">
    <property type="entry name" value="LysM"/>
    <property type="match status" value="1"/>
</dbReference>
<sequence length="83" mass="9006">MAGLVLPDRAVARPRPVTDDEHVVLPGDSLWSIAASRPSGEPVEARWRAIWAANHAVIGDDPDLILPGQRLLLPSTDHDRTTP</sequence>
<dbReference type="KEGG" id="nsn:EXE58_13315"/>
<dbReference type="AlphaFoldDB" id="A0A4P7IKX3"/>
<dbReference type="PROSITE" id="PS51782">
    <property type="entry name" value="LYSM"/>
    <property type="match status" value="1"/>
</dbReference>
<proteinExistence type="predicted"/>
<dbReference type="Proteomes" id="UP000294853">
    <property type="component" value="Chromosome"/>
</dbReference>
<name>A0A4P7IKX3_9ACTN</name>
<feature type="domain" description="LysM" evidence="1">
    <location>
        <begin position="20"/>
        <end position="73"/>
    </location>
</feature>
<evidence type="ECO:0000313" key="2">
    <source>
        <dbReference type="EMBL" id="QBX57610.1"/>
    </source>
</evidence>
<organism evidence="2 3">
    <name type="scientific">Nocardioides seonyuensis</name>
    <dbReference type="NCBI Taxonomy" id="2518371"/>
    <lineage>
        <taxon>Bacteria</taxon>
        <taxon>Bacillati</taxon>
        <taxon>Actinomycetota</taxon>
        <taxon>Actinomycetes</taxon>
        <taxon>Propionibacteriales</taxon>
        <taxon>Nocardioidaceae</taxon>
        <taxon>Nocardioides</taxon>
    </lineage>
</organism>
<keyword evidence="3" id="KW-1185">Reference proteome</keyword>
<dbReference type="InterPro" id="IPR018392">
    <property type="entry name" value="LysM"/>
</dbReference>
<dbReference type="InterPro" id="IPR036779">
    <property type="entry name" value="LysM_dom_sf"/>
</dbReference>
<evidence type="ECO:0000259" key="1">
    <source>
        <dbReference type="PROSITE" id="PS51782"/>
    </source>
</evidence>
<dbReference type="OrthoDB" id="3210682at2"/>